<dbReference type="GO" id="GO:0070563">
    <property type="term" value="P:negative regulation of vitamin D receptor signaling pathway"/>
    <property type="evidence" value="ECO:0007669"/>
    <property type="project" value="TreeGrafter"/>
</dbReference>
<dbReference type="InterPro" id="IPR002110">
    <property type="entry name" value="Ankyrin_rpt"/>
</dbReference>
<dbReference type="PANTHER" id="PTHR24168">
    <property type="entry name" value="KN MOTIF AND ANKYRIN REPEAT DOMAIN-CONTAINING"/>
    <property type="match status" value="1"/>
</dbReference>
<dbReference type="Pfam" id="PF12796">
    <property type="entry name" value="Ank_2"/>
    <property type="match status" value="1"/>
</dbReference>
<dbReference type="GO" id="GO:0008285">
    <property type="term" value="P:negative regulation of cell population proliferation"/>
    <property type="evidence" value="ECO:0007669"/>
    <property type="project" value="TreeGrafter"/>
</dbReference>
<sequence length="95" mass="10206">MSARLLDYVVNIADSNGNTALHYSVSHANFPVVRQLLDSGVCQVDKQNRAGYSPIMLTALATLKTQDDIETILQLFRLGNVNAKASQGRLGGSDG</sequence>
<dbReference type="InterPro" id="IPR047184">
    <property type="entry name" value="KANK1-4"/>
</dbReference>
<dbReference type="GO" id="GO:0030837">
    <property type="term" value="P:negative regulation of actin filament polymerization"/>
    <property type="evidence" value="ECO:0007669"/>
    <property type="project" value="InterPro"/>
</dbReference>
<dbReference type="SMART" id="SM00248">
    <property type="entry name" value="ANK"/>
    <property type="match status" value="2"/>
</dbReference>
<reference evidence="3" key="1">
    <citation type="submission" date="2025-08" db="UniProtKB">
        <authorList>
            <consortium name="RefSeq"/>
        </authorList>
    </citation>
    <scope>IDENTIFICATION</scope>
    <source>
        <tissue evidence="3">Liver</tissue>
    </source>
</reference>
<protein>
    <submittedName>
        <fullName evidence="3">KN motif and ankyrin repeat domain-containing protein 2-like isoform X2</fullName>
    </submittedName>
</protein>
<gene>
    <name evidence="3" type="primary">LOC115939085</name>
</gene>
<dbReference type="SUPFAM" id="SSF48403">
    <property type="entry name" value="Ankyrin repeat"/>
    <property type="match status" value="1"/>
</dbReference>
<keyword evidence="1" id="KW-0040">ANK repeat</keyword>
<dbReference type="RefSeq" id="XP_030879173.1">
    <property type="nucleotide sequence ID" value="XM_031023313.1"/>
</dbReference>
<dbReference type="GeneID" id="115939085"/>
<dbReference type="AlphaFoldDB" id="A0A7F8QG17"/>
<dbReference type="PROSITE" id="PS50297">
    <property type="entry name" value="ANK_REP_REGION"/>
    <property type="match status" value="1"/>
</dbReference>
<dbReference type="Gene3D" id="1.25.40.20">
    <property type="entry name" value="Ankyrin repeat-containing domain"/>
    <property type="match status" value="1"/>
</dbReference>
<keyword evidence="2" id="KW-1185">Reference proteome</keyword>
<dbReference type="InterPro" id="IPR036770">
    <property type="entry name" value="Ankyrin_rpt-contain_sf"/>
</dbReference>
<dbReference type="Proteomes" id="UP000245341">
    <property type="component" value="Unplaced"/>
</dbReference>
<feature type="repeat" description="ANK" evidence="1">
    <location>
        <begin position="16"/>
        <end position="41"/>
    </location>
</feature>
<accession>A0A7F8QG17</accession>
<proteinExistence type="predicted"/>
<dbReference type="GO" id="GO:0005737">
    <property type="term" value="C:cytoplasm"/>
    <property type="evidence" value="ECO:0007669"/>
    <property type="project" value="TreeGrafter"/>
</dbReference>
<dbReference type="GO" id="GO:2000134">
    <property type="term" value="P:negative regulation of G1/S transition of mitotic cell cycle"/>
    <property type="evidence" value="ECO:0007669"/>
    <property type="project" value="TreeGrafter"/>
</dbReference>
<dbReference type="PANTHER" id="PTHR24168:SF0">
    <property type="entry name" value="KN MOTIF AND ANKYRIN REPEAT DOMAIN-CONTAINING PROTEIN 2"/>
    <property type="match status" value="1"/>
</dbReference>
<dbReference type="GO" id="GO:0000122">
    <property type="term" value="P:negative regulation of transcription by RNA polymerase II"/>
    <property type="evidence" value="ECO:0007669"/>
    <property type="project" value="TreeGrafter"/>
</dbReference>
<name>A0A7F8QG17_LEPWE</name>
<organism evidence="2 3">
    <name type="scientific">Leptonychotes weddellii</name>
    <name type="common">Weddell seal</name>
    <name type="synonym">Otaria weddellii</name>
    <dbReference type="NCBI Taxonomy" id="9713"/>
    <lineage>
        <taxon>Eukaryota</taxon>
        <taxon>Metazoa</taxon>
        <taxon>Chordata</taxon>
        <taxon>Craniata</taxon>
        <taxon>Vertebrata</taxon>
        <taxon>Euteleostomi</taxon>
        <taxon>Mammalia</taxon>
        <taxon>Eutheria</taxon>
        <taxon>Laurasiatheria</taxon>
        <taxon>Carnivora</taxon>
        <taxon>Caniformia</taxon>
        <taxon>Pinnipedia</taxon>
        <taxon>Phocidae</taxon>
        <taxon>Monachinae</taxon>
        <taxon>Lobodontini</taxon>
        <taxon>Leptonychotes</taxon>
    </lineage>
</organism>
<dbReference type="PROSITE" id="PS50088">
    <property type="entry name" value="ANK_REPEAT"/>
    <property type="match status" value="1"/>
</dbReference>
<evidence type="ECO:0000313" key="3">
    <source>
        <dbReference type="RefSeq" id="XP_030879173.1"/>
    </source>
</evidence>
<evidence type="ECO:0000313" key="2">
    <source>
        <dbReference type="Proteomes" id="UP000245341"/>
    </source>
</evidence>
<evidence type="ECO:0000256" key="1">
    <source>
        <dbReference type="PROSITE-ProRule" id="PRU00023"/>
    </source>
</evidence>
<dbReference type="GO" id="GO:0033147">
    <property type="term" value="P:negative regulation of intracellular estrogen receptor signaling pathway"/>
    <property type="evidence" value="ECO:0007669"/>
    <property type="project" value="TreeGrafter"/>
</dbReference>